<accession>A0A495IWY2</accession>
<evidence type="ECO:0000256" key="2">
    <source>
        <dbReference type="RuleBase" id="RU362097"/>
    </source>
</evidence>
<dbReference type="AlphaFoldDB" id="A0A495IWY2"/>
<dbReference type="GO" id="GO:0005886">
    <property type="term" value="C:plasma membrane"/>
    <property type="evidence" value="ECO:0007669"/>
    <property type="project" value="UniProtKB-SubCell"/>
</dbReference>
<organism evidence="3 4">
    <name type="scientific">Mucilaginibacter gracilis</name>
    <dbReference type="NCBI Taxonomy" id="423350"/>
    <lineage>
        <taxon>Bacteria</taxon>
        <taxon>Pseudomonadati</taxon>
        <taxon>Bacteroidota</taxon>
        <taxon>Sphingobacteriia</taxon>
        <taxon>Sphingobacteriales</taxon>
        <taxon>Sphingobacteriaceae</taxon>
        <taxon>Mucilaginibacter</taxon>
    </lineage>
</organism>
<dbReference type="OrthoDB" id="9770517at2"/>
<proteinExistence type="inferred from homology"/>
<dbReference type="SUPFAM" id="SSF56954">
    <property type="entry name" value="Outer membrane efflux proteins (OEP)"/>
    <property type="match status" value="1"/>
</dbReference>
<dbReference type="PANTHER" id="PTHR30203">
    <property type="entry name" value="OUTER MEMBRANE CATION EFFLUX PROTEIN"/>
    <property type="match status" value="1"/>
</dbReference>
<sequence length="465" mass="51109">MNVKYLSKLAAIAATATLILPSCKLRQPYVRPAAKTDSLYRGVNTSDTTGIGSLSWKQMFKDEHLQALIEEGIRNNYDLKIAITRIKQAEANLAQSKAAFYPTLSAGPQYTKQRTSYAQGGSLGITPNNLFQLSGSASWEVDIWGKLSSAKQGNLALLLQSYANRRSVQTQMIANIATDYYNLLAYDKQLAITRQTVESYKTDVETNKALKLANRVNEASVAQSEANRYAAEVTIPDLQNNITQTENAICVLIGRHAGAIQRDSLDVQQADSLVATGVSAQLLSNRPDVQEAEYNVRYYFEQINVARAYFYPSLTITAQGGWQSATIGSLFNTGSVFGSVVGGLTQPIFNHGLNKQRLEVAKAQYDEYVNTFQQTVLNAGQEVSNALSGYQSSKNKTATRNLQLDAWKRSVDYNRLLLKGGYVTYTDVLTSEQGYLAAQLSSVSDKLQQLTSVVTLYQSLGGGWK</sequence>
<dbReference type="Proteomes" id="UP000268007">
    <property type="component" value="Unassembled WGS sequence"/>
</dbReference>
<evidence type="ECO:0000313" key="3">
    <source>
        <dbReference type="EMBL" id="RKR80369.1"/>
    </source>
</evidence>
<dbReference type="RefSeq" id="WP_121196126.1">
    <property type="nucleotide sequence ID" value="NZ_RBKU01000001.1"/>
</dbReference>
<comment type="caution">
    <text evidence="3">The sequence shown here is derived from an EMBL/GenBank/DDBJ whole genome shotgun (WGS) entry which is preliminary data.</text>
</comment>
<evidence type="ECO:0000313" key="4">
    <source>
        <dbReference type="Proteomes" id="UP000268007"/>
    </source>
</evidence>
<keyword evidence="2" id="KW-1134">Transmembrane beta strand</keyword>
<dbReference type="NCBIfam" id="TIGR01845">
    <property type="entry name" value="outer_NodT"/>
    <property type="match status" value="1"/>
</dbReference>
<dbReference type="InterPro" id="IPR010131">
    <property type="entry name" value="MdtP/NodT-like"/>
</dbReference>
<dbReference type="Pfam" id="PF02321">
    <property type="entry name" value="OEP"/>
    <property type="match status" value="2"/>
</dbReference>
<keyword evidence="2" id="KW-0564">Palmitate</keyword>
<dbReference type="Gene3D" id="2.20.200.10">
    <property type="entry name" value="Outer membrane efflux proteins (OEP)"/>
    <property type="match status" value="1"/>
</dbReference>
<keyword evidence="2 3" id="KW-0449">Lipoprotein</keyword>
<dbReference type="GO" id="GO:0015562">
    <property type="term" value="F:efflux transmembrane transporter activity"/>
    <property type="evidence" value="ECO:0007669"/>
    <property type="project" value="InterPro"/>
</dbReference>
<gene>
    <name evidence="3" type="ORF">BDD43_0469</name>
</gene>
<keyword evidence="4" id="KW-1185">Reference proteome</keyword>
<reference evidence="3 4" key="1">
    <citation type="submission" date="2018-10" db="EMBL/GenBank/DDBJ databases">
        <title>Genomic Encyclopedia of Archaeal and Bacterial Type Strains, Phase II (KMG-II): from individual species to whole genera.</title>
        <authorList>
            <person name="Goeker M."/>
        </authorList>
    </citation>
    <scope>NUCLEOTIDE SEQUENCE [LARGE SCALE GENOMIC DNA]</scope>
    <source>
        <strain evidence="3 4">DSM 18602</strain>
    </source>
</reference>
<dbReference type="InterPro" id="IPR003423">
    <property type="entry name" value="OMP_efflux"/>
</dbReference>
<comment type="subcellular location">
    <subcellularLocation>
        <location evidence="2">Cell membrane</location>
        <topology evidence="2">Lipid-anchor</topology>
    </subcellularLocation>
</comment>
<keyword evidence="2" id="KW-0472">Membrane</keyword>
<dbReference type="EMBL" id="RBKU01000001">
    <property type="protein sequence ID" value="RKR80369.1"/>
    <property type="molecule type" value="Genomic_DNA"/>
</dbReference>
<name>A0A495IWY2_9SPHI</name>
<protein>
    <submittedName>
        <fullName evidence="3">NodT family efflux transporter outer membrane factor (OMF) lipoprotein</fullName>
    </submittedName>
</protein>
<dbReference type="Gene3D" id="1.20.1600.10">
    <property type="entry name" value="Outer membrane efflux proteins (OEP)"/>
    <property type="match status" value="1"/>
</dbReference>
<keyword evidence="2" id="KW-0812">Transmembrane</keyword>
<comment type="similarity">
    <text evidence="1 2">Belongs to the outer membrane factor (OMF) (TC 1.B.17) family.</text>
</comment>
<dbReference type="PANTHER" id="PTHR30203:SF33">
    <property type="entry name" value="BLR4455 PROTEIN"/>
    <property type="match status" value="1"/>
</dbReference>
<evidence type="ECO:0000256" key="1">
    <source>
        <dbReference type="ARBA" id="ARBA00007613"/>
    </source>
</evidence>